<keyword evidence="5" id="KW-1185">Reference proteome</keyword>
<evidence type="ECO:0000256" key="2">
    <source>
        <dbReference type="SAM" id="MobiDB-lite"/>
    </source>
</evidence>
<dbReference type="Gene3D" id="2.60.40.1240">
    <property type="match status" value="1"/>
</dbReference>
<dbReference type="InterPro" id="IPR029051">
    <property type="entry name" value="DUF4352"/>
</dbReference>
<gene>
    <name evidence="4" type="ORF">SAMN05421642_107250</name>
</gene>
<dbReference type="EMBL" id="FZOW01000007">
    <property type="protein sequence ID" value="SNS97660.1"/>
    <property type="molecule type" value="Genomic_DNA"/>
</dbReference>
<feature type="region of interest" description="Disordered" evidence="2">
    <location>
        <begin position="42"/>
        <end position="67"/>
    </location>
</feature>
<dbReference type="AlphaFoldDB" id="A0A239IVJ5"/>
<protein>
    <recommendedName>
        <fullName evidence="3">DUF4352 domain-containing protein</fullName>
    </recommendedName>
</protein>
<dbReference type="Proteomes" id="UP000198327">
    <property type="component" value="Unassembled WGS sequence"/>
</dbReference>
<evidence type="ECO:0000313" key="4">
    <source>
        <dbReference type="EMBL" id="SNS97660.1"/>
    </source>
</evidence>
<reference evidence="5" key="1">
    <citation type="submission" date="2017-06" db="EMBL/GenBank/DDBJ databases">
        <authorList>
            <person name="Varghese N."/>
            <person name="Submissions S."/>
        </authorList>
    </citation>
    <scope>NUCLEOTIDE SEQUENCE [LARGE SCALE GENOMIC DNA]</scope>
    <source>
        <strain evidence="5">JCM 23211</strain>
    </source>
</reference>
<sequence length="189" mass="19702">MTTPQPVLTEKRNWFFRHKFLTGILALILLVIVVAAVNSGGGSSTPASDTGSTAATESESAAGLGTPVRDGKFEFVVTGAQPGVPSVGQDFLTETAQGEYVLVTMSVRNIGDQAQSFATSAQKLLDGQGRQFSVDDMATIVLDQGIAFEQINPGNSIEATIVFDVPAGTVPAEIELHDSLFSGGATVKL</sequence>
<dbReference type="InterPro" id="IPR029050">
    <property type="entry name" value="Immunoprotect_excell_Ig-like"/>
</dbReference>
<feature type="domain" description="DUF4352" evidence="3">
    <location>
        <begin position="63"/>
        <end position="185"/>
    </location>
</feature>
<dbReference type="OrthoDB" id="3430849at2"/>
<dbReference type="Pfam" id="PF11611">
    <property type="entry name" value="DUF4352"/>
    <property type="match status" value="1"/>
</dbReference>
<evidence type="ECO:0000259" key="3">
    <source>
        <dbReference type="Pfam" id="PF11611"/>
    </source>
</evidence>
<evidence type="ECO:0000256" key="1">
    <source>
        <dbReference type="ARBA" id="ARBA00022729"/>
    </source>
</evidence>
<dbReference type="RefSeq" id="WP_089247220.1">
    <property type="nucleotide sequence ID" value="NZ_FZOW01000007.1"/>
</dbReference>
<name>A0A239IVJ5_9NOCA</name>
<proteinExistence type="predicted"/>
<accession>A0A239IVJ5</accession>
<evidence type="ECO:0000313" key="5">
    <source>
        <dbReference type="Proteomes" id="UP000198327"/>
    </source>
</evidence>
<feature type="compositionally biased region" description="Low complexity" evidence="2">
    <location>
        <begin position="47"/>
        <end position="63"/>
    </location>
</feature>
<dbReference type="STRING" id="398843.A3K89_10245"/>
<keyword evidence="1" id="KW-0732">Signal</keyword>
<organism evidence="4 5">
    <name type="scientific">Rhodococcoides kyotonense</name>
    <dbReference type="NCBI Taxonomy" id="398843"/>
    <lineage>
        <taxon>Bacteria</taxon>
        <taxon>Bacillati</taxon>
        <taxon>Actinomycetota</taxon>
        <taxon>Actinomycetes</taxon>
        <taxon>Mycobacteriales</taxon>
        <taxon>Nocardiaceae</taxon>
        <taxon>Rhodococcoides</taxon>
    </lineage>
</organism>